<dbReference type="InterPro" id="IPR029060">
    <property type="entry name" value="PIN-like_dom_sf"/>
</dbReference>
<gene>
    <name evidence="3" type="ORF">V1478_015038</name>
</gene>
<feature type="domain" description="XPG N-terminal" evidence="2">
    <location>
        <begin position="1"/>
        <end position="98"/>
    </location>
</feature>
<dbReference type="Pfam" id="PF00752">
    <property type="entry name" value="XPG_N"/>
    <property type="match status" value="1"/>
</dbReference>
<dbReference type="Gene3D" id="3.40.50.1010">
    <property type="entry name" value="5'-nuclease"/>
    <property type="match status" value="1"/>
</dbReference>
<evidence type="ECO:0000259" key="2">
    <source>
        <dbReference type="Pfam" id="PF00752"/>
    </source>
</evidence>
<proteinExistence type="inferred from homology"/>
<comment type="similarity">
    <text evidence="1">Belongs to the asteroid family.</text>
</comment>
<evidence type="ECO:0000313" key="3">
    <source>
        <dbReference type="EMBL" id="KAL2715340.1"/>
    </source>
</evidence>
<keyword evidence="4" id="KW-1185">Reference proteome</keyword>
<dbReference type="InterPro" id="IPR006085">
    <property type="entry name" value="XPG_DNA_repair_N"/>
</dbReference>
<protein>
    <recommendedName>
        <fullName evidence="2">XPG N-terminal domain-containing protein</fullName>
    </recommendedName>
</protein>
<accession>A0ABD2A6I6</accession>
<name>A0ABD2A6I6_VESSQ</name>
<organism evidence="3 4">
    <name type="scientific">Vespula squamosa</name>
    <name type="common">Southern yellow jacket</name>
    <name type="synonym">Wasp</name>
    <dbReference type="NCBI Taxonomy" id="30214"/>
    <lineage>
        <taxon>Eukaryota</taxon>
        <taxon>Metazoa</taxon>
        <taxon>Ecdysozoa</taxon>
        <taxon>Arthropoda</taxon>
        <taxon>Hexapoda</taxon>
        <taxon>Insecta</taxon>
        <taxon>Pterygota</taxon>
        <taxon>Neoptera</taxon>
        <taxon>Endopterygota</taxon>
        <taxon>Hymenoptera</taxon>
        <taxon>Apocrita</taxon>
        <taxon>Aculeata</taxon>
        <taxon>Vespoidea</taxon>
        <taxon>Vespidae</taxon>
        <taxon>Vespinae</taxon>
        <taxon>Vespula</taxon>
    </lineage>
</organism>
<sequence length="701" mass="82703">MGIPGLTTYILNHSEQFLRSFDLHDTYLVIDGNNITCQLYTCCKKCNSAFGGDYDIYAEYVRHFFWKLEKCNITPLVLLDGGYENRKMKTIMKRLHEKYQAVESFTLSNENNANVFPIFMFHIFKSILKEMNIRFIQCLFEADNAIASVAKLLNCPVLSGDSDFYIYGALYIPYYTLQNYIRKWRKYVIPCKIYKVETFVNTFNGLTESLLPLAATLLGNDYIQQYEFKNFYKTIKLPNIGRININLQQCRIEGTLNWLSKHTLNEAICLIMKTVPQENKRRMLRAIEMIINEYTNISISQYINILDQLGFSKEDTDKITSQNTKNNCKFQTDISDLVRELAKEYQDMNECDLETINDAFINNLPSWFINEFCEGSLTNYFMNILMHKLYIYPVQMEDYHQLSSVFISEKIINVIYTLLKSGFEQTTKPSEYITRGQNNQLSHYPLKYIDNIGSYKIPFLHNLRKIPINVRKEIYDNTLDIQHDFIVKFPENWRLYIATAKYWIDNLPKLKSDTHIYALLFAMLHHIIDLKIGYCRSMHIFENKYKKKLEAIKSSKQKNLVQNNFFLLDHFTEISIIEALNEITECDCLILAPFFISNSNMEIKLQQNPKNFKRSVVHIFAQFQSCLKHSIDLNALLGYPYQLTKVSDMFNGTLLYNLYNNFRNRKKIEDYIYCILKYSPNFFRLFHAILIEVKLIFKLCV</sequence>
<dbReference type="PANTHER" id="PTHR15665:SF1">
    <property type="entry name" value="PROTEIN ASTEROID HOMOLOG 1"/>
    <property type="match status" value="1"/>
</dbReference>
<dbReference type="Proteomes" id="UP001607302">
    <property type="component" value="Unassembled WGS sequence"/>
</dbReference>
<dbReference type="EMBL" id="JAUDFV010000155">
    <property type="protein sequence ID" value="KAL2715340.1"/>
    <property type="molecule type" value="Genomic_DNA"/>
</dbReference>
<evidence type="ECO:0000256" key="1">
    <source>
        <dbReference type="ARBA" id="ARBA00007398"/>
    </source>
</evidence>
<dbReference type="SUPFAM" id="SSF88723">
    <property type="entry name" value="PIN domain-like"/>
    <property type="match status" value="1"/>
</dbReference>
<reference evidence="3 4" key="1">
    <citation type="journal article" date="2024" name="Ann. Entomol. Soc. Am.">
        <title>Genomic analyses of the southern and eastern yellowjacket wasps (Hymenoptera: Vespidae) reveal evolutionary signatures of social life.</title>
        <authorList>
            <person name="Catto M.A."/>
            <person name="Caine P.B."/>
            <person name="Orr S.E."/>
            <person name="Hunt B.G."/>
            <person name="Goodisman M.A.D."/>
        </authorList>
    </citation>
    <scope>NUCLEOTIDE SEQUENCE [LARGE SCALE GENOMIC DNA]</scope>
    <source>
        <strain evidence="3">233</strain>
        <tissue evidence="3">Head and thorax</tissue>
    </source>
</reference>
<evidence type="ECO:0000313" key="4">
    <source>
        <dbReference type="Proteomes" id="UP001607302"/>
    </source>
</evidence>
<dbReference type="PANTHER" id="PTHR15665">
    <property type="entry name" value="ASTEROID PROTEIN"/>
    <property type="match status" value="1"/>
</dbReference>
<dbReference type="AlphaFoldDB" id="A0ABD2A6I6"/>
<comment type="caution">
    <text evidence="3">The sequence shown here is derived from an EMBL/GenBank/DDBJ whole genome shotgun (WGS) entry which is preliminary data.</text>
</comment>
<dbReference type="InterPro" id="IPR026832">
    <property type="entry name" value="Asteroid"/>
</dbReference>